<dbReference type="PANTHER" id="PTHR36159:SF1">
    <property type="entry name" value="RETROVIRUS-RELATED POL POLYPROTEIN FROM TRANSPOSON 412-LIKE PROTEIN"/>
    <property type="match status" value="1"/>
</dbReference>
<dbReference type="Proteomes" id="UP000475862">
    <property type="component" value="Unassembled WGS sequence"/>
</dbReference>
<evidence type="ECO:0000259" key="1">
    <source>
        <dbReference type="Pfam" id="PF21738"/>
    </source>
</evidence>
<evidence type="ECO:0000313" key="3">
    <source>
        <dbReference type="Proteomes" id="UP000475862"/>
    </source>
</evidence>
<organism evidence="2 3">
    <name type="scientific">Aphis glycines</name>
    <name type="common">Soybean aphid</name>
    <dbReference type="NCBI Taxonomy" id="307491"/>
    <lineage>
        <taxon>Eukaryota</taxon>
        <taxon>Metazoa</taxon>
        <taxon>Ecdysozoa</taxon>
        <taxon>Arthropoda</taxon>
        <taxon>Hexapoda</taxon>
        <taxon>Insecta</taxon>
        <taxon>Pterygota</taxon>
        <taxon>Neoptera</taxon>
        <taxon>Paraneoptera</taxon>
        <taxon>Hemiptera</taxon>
        <taxon>Sternorrhyncha</taxon>
        <taxon>Aphidomorpha</taxon>
        <taxon>Aphidoidea</taxon>
        <taxon>Aphididae</taxon>
        <taxon>Aphidini</taxon>
        <taxon>Aphis</taxon>
        <taxon>Aphis</taxon>
    </lineage>
</organism>
<name>A0A6G0T060_APHGL</name>
<comment type="caution">
    <text evidence="2">The sequence shown here is derived from an EMBL/GenBank/DDBJ whole genome shotgun (WGS) entry which is preliminary data.</text>
</comment>
<dbReference type="PANTHER" id="PTHR36159">
    <property type="entry name" value="PROTEIN CBG23766"/>
    <property type="match status" value="1"/>
</dbReference>
<dbReference type="EMBL" id="VYZN01000077">
    <property type="protein sequence ID" value="KAE9523735.1"/>
    <property type="molecule type" value="Genomic_DNA"/>
</dbReference>
<gene>
    <name evidence="2" type="ORF">AGLY_015876</name>
</gene>
<proteinExistence type="predicted"/>
<sequence length="329" mass="37392">MPESDILDISSRYETDSKITKIEYHSYTPYTTSFNNNDEIRISIQQTDVYPYLHESFIFLEGMFSEPDKVKLSNNGYSYLFEQIRLEINGIEIDSTRVLGITSSLKGYLSGTPDNYNCYENSGWNFKNATQSANDKGEFSACIPLKYWLGFFEDYSKILVNSRLKLILNRSHSDLNALSLKSGINITTAKVALNKIVWKVPHITVDDGERLKLLKLVEKEKSLFIPFRSFETFEYPELGTAKKVVWNLKTASKLEKPRFIIIGLQKGQSYYEKSIRNPILSPSTFLSNAPIIVIDTSKQNDSATASAVDVQLEIEASESLTGNIKLKLH</sequence>
<keyword evidence="3" id="KW-1185">Reference proteome</keyword>
<reference evidence="2 3" key="1">
    <citation type="submission" date="2019-08" db="EMBL/GenBank/DDBJ databases">
        <title>The genome of the soybean aphid Biotype 1, its phylome, world population structure and adaptation to the North American continent.</title>
        <authorList>
            <person name="Giordano R."/>
            <person name="Donthu R.K."/>
            <person name="Hernandez A.G."/>
            <person name="Wright C.L."/>
            <person name="Zimin A.V."/>
        </authorList>
    </citation>
    <scope>NUCLEOTIDE SEQUENCE [LARGE SCALE GENOMIC DNA]</scope>
    <source>
        <tissue evidence="2">Whole aphids</tissue>
    </source>
</reference>
<protein>
    <recommendedName>
        <fullName evidence="1">Double jelly roll-like domain-containing protein</fullName>
    </recommendedName>
</protein>
<dbReference type="OrthoDB" id="6602908at2759"/>
<evidence type="ECO:0000313" key="2">
    <source>
        <dbReference type="EMBL" id="KAE9523735.1"/>
    </source>
</evidence>
<accession>A0A6G0T060</accession>
<feature type="non-terminal residue" evidence="2">
    <location>
        <position position="329"/>
    </location>
</feature>
<dbReference type="InterPro" id="IPR049512">
    <property type="entry name" value="DJR-like_dom"/>
</dbReference>
<dbReference type="AlphaFoldDB" id="A0A6G0T060"/>
<dbReference type="Pfam" id="PF21738">
    <property type="entry name" value="DJR-like_dom"/>
    <property type="match status" value="1"/>
</dbReference>
<feature type="domain" description="Double jelly roll-like" evidence="1">
    <location>
        <begin position="70"/>
        <end position="268"/>
    </location>
</feature>